<evidence type="ECO:0000313" key="4">
    <source>
        <dbReference type="EMBL" id="SIS84950.1"/>
    </source>
</evidence>
<dbReference type="Pfam" id="PF02230">
    <property type="entry name" value="Abhydrolase_2"/>
    <property type="match status" value="1"/>
</dbReference>
<dbReference type="RefSeq" id="WP_076529818.1">
    <property type="nucleotide sequence ID" value="NZ_BMEH01000002.1"/>
</dbReference>
<sequence>MTRKLNAKRKPSQSGDVKSAVIFLHGYGADGADLLGLADPLAPHLPDTAFHAPDAPERCTGNPFGFQWFPIPWLDGSSDAEAEAGLAAAADDLNAYIDSVLATEGLAPDRLALVGFSQGTMMSLHVALRRDEELAGVVAFSGRLLRPDRLMTEMKVKPPVLLVHGDADPVVPFDDMRKAAEALVEARVETYAHVMKGTGHGIAPDGLGVALNFLRDRLG</sequence>
<dbReference type="OrthoDB" id="9801763at2"/>
<dbReference type="EMBL" id="FTOT01000002">
    <property type="protein sequence ID" value="SIS84950.1"/>
    <property type="molecule type" value="Genomic_DNA"/>
</dbReference>
<protein>
    <submittedName>
        <fullName evidence="4">Phospholipase/carboxylesterase</fullName>
    </submittedName>
</protein>
<evidence type="ECO:0000256" key="1">
    <source>
        <dbReference type="ARBA" id="ARBA00006499"/>
    </source>
</evidence>
<dbReference type="Proteomes" id="UP000186141">
    <property type="component" value="Unassembled WGS sequence"/>
</dbReference>
<dbReference type="AlphaFoldDB" id="A0A1N7MFZ6"/>
<dbReference type="STRING" id="1086013.SAMN05421774_102657"/>
<dbReference type="GO" id="GO:0016787">
    <property type="term" value="F:hydrolase activity"/>
    <property type="evidence" value="ECO:0007669"/>
    <property type="project" value="UniProtKB-KW"/>
</dbReference>
<dbReference type="PANTHER" id="PTHR10655:SF17">
    <property type="entry name" value="LYSOPHOSPHOLIPASE-LIKE PROTEIN 1"/>
    <property type="match status" value="1"/>
</dbReference>
<proteinExistence type="inferred from homology"/>
<dbReference type="Gene3D" id="3.40.50.1820">
    <property type="entry name" value="alpha/beta hydrolase"/>
    <property type="match status" value="1"/>
</dbReference>
<keyword evidence="2" id="KW-0378">Hydrolase</keyword>
<dbReference type="InterPro" id="IPR003140">
    <property type="entry name" value="PLipase/COase/thioEstase"/>
</dbReference>
<accession>A0A1N7MFZ6</accession>
<evidence type="ECO:0000256" key="2">
    <source>
        <dbReference type="ARBA" id="ARBA00022801"/>
    </source>
</evidence>
<keyword evidence="5" id="KW-1185">Reference proteome</keyword>
<name>A0A1N7MFZ6_9RHOB</name>
<organism evidence="4 5">
    <name type="scientific">Gemmobacter megaterium</name>
    <dbReference type="NCBI Taxonomy" id="1086013"/>
    <lineage>
        <taxon>Bacteria</taxon>
        <taxon>Pseudomonadati</taxon>
        <taxon>Pseudomonadota</taxon>
        <taxon>Alphaproteobacteria</taxon>
        <taxon>Rhodobacterales</taxon>
        <taxon>Paracoccaceae</taxon>
        <taxon>Gemmobacter</taxon>
    </lineage>
</organism>
<dbReference type="InterPro" id="IPR029058">
    <property type="entry name" value="AB_hydrolase_fold"/>
</dbReference>
<comment type="similarity">
    <text evidence="1">Belongs to the AB hydrolase superfamily. AB hydrolase 2 family.</text>
</comment>
<dbReference type="SUPFAM" id="SSF53474">
    <property type="entry name" value="alpha/beta-Hydrolases"/>
    <property type="match status" value="1"/>
</dbReference>
<evidence type="ECO:0000259" key="3">
    <source>
        <dbReference type="Pfam" id="PF02230"/>
    </source>
</evidence>
<evidence type="ECO:0000313" key="5">
    <source>
        <dbReference type="Proteomes" id="UP000186141"/>
    </source>
</evidence>
<feature type="domain" description="Phospholipase/carboxylesterase/thioesterase" evidence="3">
    <location>
        <begin position="15"/>
        <end position="215"/>
    </location>
</feature>
<dbReference type="PANTHER" id="PTHR10655">
    <property type="entry name" value="LYSOPHOSPHOLIPASE-RELATED"/>
    <property type="match status" value="1"/>
</dbReference>
<reference evidence="4 5" key="1">
    <citation type="submission" date="2017-01" db="EMBL/GenBank/DDBJ databases">
        <authorList>
            <person name="Mah S.A."/>
            <person name="Swanson W.J."/>
            <person name="Moy G.W."/>
            <person name="Vacquier V.D."/>
        </authorList>
    </citation>
    <scope>NUCLEOTIDE SEQUENCE [LARGE SCALE GENOMIC DNA]</scope>
    <source>
        <strain evidence="4 5">DSM 26375</strain>
    </source>
</reference>
<dbReference type="InterPro" id="IPR050565">
    <property type="entry name" value="LYPA1-2/EST-like"/>
</dbReference>
<gene>
    <name evidence="4" type="ORF">SAMN05421774_102657</name>
</gene>